<dbReference type="PATRIC" id="fig|1807.13.peg.3228"/>
<gene>
    <name evidence="1" type="ORF">WN67_11040</name>
</gene>
<name>A0A0M2JZ99_9MYCO</name>
<dbReference type="RefSeq" id="WP_046363072.1">
    <property type="nucleotide sequence ID" value="NZ_LAUZ02000035.1"/>
</dbReference>
<dbReference type="OrthoDB" id="4368716at2"/>
<keyword evidence="2" id="KW-1185">Reference proteome</keyword>
<organism evidence="1 2">
    <name type="scientific">Mycolicibacterium obuense</name>
    <dbReference type="NCBI Taxonomy" id="1807"/>
    <lineage>
        <taxon>Bacteria</taxon>
        <taxon>Bacillati</taxon>
        <taxon>Actinomycetota</taxon>
        <taxon>Actinomycetes</taxon>
        <taxon>Mycobacteriales</taxon>
        <taxon>Mycobacteriaceae</taxon>
        <taxon>Mycolicibacterium</taxon>
    </lineage>
</organism>
<evidence type="ECO:0000313" key="2">
    <source>
        <dbReference type="Proteomes" id="UP000034150"/>
    </source>
</evidence>
<accession>A0A0M2JZ99</accession>
<proteinExistence type="predicted"/>
<evidence type="ECO:0000313" key="1">
    <source>
        <dbReference type="EMBL" id="KKF01941.1"/>
    </source>
</evidence>
<dbReference type="AlphaFoldDB" id="A0A0M2JZ99"/>
<comment type="caution">
    <text evidence="1">The sequence shown here is derived from an EMBL/GenBank/DDBJ whole genome shotgun (WGS) entry which is preliminary data.</text>
</comment>
<sequence length="220" mass="25361">MDYHGPKNDGNRGGGLFTDPRGWFHTGTLRCDPCGAPTRHALINQPDSFIRDLAEQYQRYALGGDWGGDYAPDRERVREEYFAQFPRNPYVHHWYSVDEAQAAWEAGERTVIALCGDTMTLKREPNTCRGGRGAELYELVEPNEVHDVEYEDSETGLWWDDLDCVNCLRVTNERRRNRRRRLLESWLAWFAQHPEAISDSEADALIELFTPLVAALNEDK</sequence>
<reference evidence="1 2" key="1">
    <citation type="journal article" date="2015" name="Genome Announc.">
        <title>Draft Genome Sequence of Mycobacterium obuense Strain UC1, Isolated from Patient Sputum.</title>
        <authorList>
            <person name="Greninger A.L."/>
            <person name="Cunningham G."/>
            <person name="Hsu E.D."/>
            <person name="Yu J.M."/>
            <person name="Chiu C.Y."/>
            <person name="Miller S."/>
        </authorList>
    </citation>
    <scope>NUCLEOTIDE SEQUENCE [LARGE SCALE GENOMIC DNA]</scope>
    <source>
        <strain evidence="1 2">UC1</strain>
    </source>
</reference>
<protein>
    <submittedName>
        <fullName evidence="1">Uncharacterized protein</fullName>
    </submittedName>
</protein>
<dbReference type="Proteomes" id="UP000034150">
    <property type="component" value="Unassembled WGS sequence"/>
</dbReference>
<dbReference type="EMBL" id="LAUZ02000035">
    <property type="protein sequence ID" value="KKF01941.1"/>
    <property type="molecule type" value="Genomic_DNA"/>
</dbReference>